<feature type="compositionally biased region" description="Basic and acidic residues" evidence="1">
    <location>
        <begin position="609"/>
        <end position="619"/>
    </location>
</feature>
<evidence type="ECO:0000313" key="3">
    <source>
        <dbReference type="Proteomes" id="UP000326340"/>
    </source>
</evidence>
<evidence type="ECO:0000256" key="1">
    <source>
        <dbReference type="SAM" id="MobiDB-lite"/>
    </source>
</evidence>
<feature type="compositionally biased region" description="Polar residues" evidence="1">
    <location>
        <begin position="140"/>
        <end position="151"/>
    </location>
</feature>
<dbReference type="OrthoDB" id="4849418at2759"/>
<protein>
    <submittedName>
        <fullName evidence="2">Uncharacterized protein</fullName>
    </submittedName>
</protein>
<name>A0A5Q4BGH1_9PEZI</name>
<feature type="region of interest" description="Disordered" evidence="1">
    <location>
        <begin position="552"/>
        <end position="619"/>
    </location>
</feature>
<feature type="compositionally biased region" description="Polar residues" evidence="1">
    <location>
        <begin position="595"/>
        <end position="604"/>
    </location>
</feature>
<keyword evidence="3" id="KW-1185">Reference proteome</keyword>
<reference evidence="2 3" key="1">
    <citation type="journal article" date="2019" name="Sci. Rep.">
        <title>Colletotrichum shisoi sp. nov., an anthracnose pathogen of Perilla frutescens in Japan: molecular phylogenetic, morphological and genomic evidence.</title>
        <authorList>
            <person name="Gan P."/>
            <person name="Tsushima A."/>
            <person name="Hiroyama R."/>
            <person name="Narusaka M."/>
            <person name="Takano Y."/>
            <person name="Narusaka Y."/>
            <person name="Kawaradani M."/>
            <person name="Damm U."/>
            <person name="Shirasu K."/>
        </authorList>
    </citation>
    <scope>NUCLEOTIDE SEQUENCE [LARGE SCALE GENOMIC DNA]</scope>
    <source>
        <strain evidence="2 3">PG-2018a</strain>
    </source>
</reference>
<accession>A0A5Q4BGH1</accession>
<proteinExistence type="predicted"/>
<dbReference type="EMBL" id="PUHP01001444">
    <property type="protein sequence ID" value="TQN65807.1"/>
    <property type="molecule type" value="Genomic_DNA"/>
</dbReference>
<feature type="region of interest" description="Disordered" evidence="1">
    <location>
        <begin position="473"/>
        <end position="495"/>
    </location>
</feature>
<feature type="region of interest" description="Disordered" evidence="1">
    <location>
        <begin position="134"/>
        <end position="164"/>
    </location>
</feature>
<dbReference type="AlphaFoldDB" id="A0A5Q4BGH1"/>
<feature type="region of interest" description="Disordered" evidence="1">
    <location>
        <begin position="419"/>
        <end position="450"/>
    </location>
</feature>
<dbReference type="Proteomes" id="UP000326340">
    <property type="component" value="Unassembled WGS sequence"/>
</dbReference>
<sequence>MTHSSILHHCLSLLFEKKDASRQAPNDNTHLDPHAVREPQLTLSLGENASQVGKTSSDAPTRQETAIGPLRQPWVYSRFTMSTYRQRARVVTGTTAAKQQPEKPLNPLRMNPVIINGAPDHSEHMVIGQFALQDDGERSPVSSETGDSDASSIEAPRRQSGGRVWESEALSNSLRRSSLCLNQSLLATESMLGDENNVSYVTDLQVPSKDCEVFEDNGSSGTSRTFHGSYYNDNTATIEPLIREIDEFLDTLGYQGSQDFQINSFSGFNCHQSVYCSQVIDALVDEIDDCLDTLGARQSPDLLVDDFRRRKNFLPSAKPLPLSIIKKKKPRFHGGVFSHVSAKPKGLYTIKEKEATPLCQGTPSSDSLHKTANKDFLNASAIPQPLRIIKVGNPGAVRGQGQGHGTLPFQDNTASLAHRGAEKPRRQKEYLASSPVTDSQQIGPMFDERNSGQPVIPLPACFSPRLTLFSEPDPLPYIDLDPTQSPELSSDQEHDAATDLPLAASDWDEEDSISFLLDPIDDEPYPRCHNPVFYESAVHAWLEDSIHHQALHGASSESSDGNQDDFGLSNSRDVDLSARPRRLPRVPRPPCCSQREVTPGSSHPSEMYPVEREEEARDLDEQLRLRAQAPPCRIFFWTLHHSSQNAEPEDLPA</sequence>
<gene>
    <name evidence="2" type="ORF">CSHISOI_07532</name>
</gene>
<evidence type="ECO:0000313" key="2">
    <source>
        <dbReference type="EMBL" id="TQN65807.1"/>
    </source>
</evidence>
<feature type="compositionally biased region" description="Basic and acidic residues" evidence="1">
    <location>
        <begin position="419"/>
        <end position="429"/>
    </location>
</feature>
<comment type="caution">
    <text evidence="2">The sequence shown here is derived from an EMBL/GenBank/DDBJ whole genome shotgun (WGS) entry which is preliminary data.</text>
</comment>
<organism evidence="2 3">
    <name type="scientific">Colletotrichum shisoi</name>
    <dbReference type="NCBI Taxonomy" id="2078593"/>
    <lineage>
        <taxon>Eukaryota</taxon>
        <taxon>Fungi</taxon>
        <taxon>Dikarya</taxon>
        <taxon>Ascomycota</taxon>
        <taxon>Pezizomycotina</taxon>
        <taxon>Sordariomycetes</taxon>
        <taxon>Hypocreomycetidae</taxon>
        <taxon>Glomerellales</taxon>
        <taxon>Glomerellaceae</taxon>
        <taxon>Colletotrichum</taxon>
        <taxon>Colletotrichum destructivum species complex</taxon>
    </lineage>
</organism>